<gene>
    <name evidence="1" type="ORF">SDC9_205660</name>
</gene>
<reference evidence="1" key="1">
    <citation type="submission" date="2019-08" db="EMBL/GenBank/DDBJ databases">
        <authorList>
            <person name="Kucharzyk K."/>
            <person name="Murdoch R.W."/>
            <person name="Higgins S."/>
            <person name="Loffler F."/>
        </authorList>
    </citation>
    <scope>NUCLEOTIDE SEQUENCE</scope>
</reference>
<dbReference type="PANTHER" id="PTHR30298:SF0">
    <property type="entry name" value="PROTEIN YBFL-RELATED"/>
    <property type="match status" value="1"/>
</dbReference>
<evidence type="ECO:0000313" key="1">
    <source>
        <dbReference type="EMBL" id="MPN57964.1"/>
    </source>
</evidence>
<dbReference type="EMBL" id="VSSQ01130155">
    <property type="protein sequence ID" value="MPN57964.1"/>
    <property type="molecule type" value="Genomic_DNA"/>
</dbReference>
<dbReference type="AlphaFoldDB" id="A0A645JC49"/>
<comment type="caution">
    <text evidence="1">The sequence shown here is derived from an EMBL/GenBank/DDBJ whole genome shotgun (WGS) entry which is preliminary data.</text>
</comment>
<dbReference type="PANTHER" id="PTHR30298">
    <property type="entry name" value="H REPEAT-ASSOCIATED PREDICTED TRANSPOSASE"/>
    <property type="match status" value="1"/>
</dbReference>
<dbReference type="InterPro" id="IPR051698">
    <property type="entry name" value="Transposase_11-like"/>
</dbReference>
<evidence type="ECO:0008006" key="2">
    <source>
        <dbReference type="Google" id="ProtNLM"/>
    </source>
</evidence>
<dbReference type="InterPro" id="IPR047647">
    <property type="entry name" value="ISAs1_transpos"/>
</dbReference>
<organism evidence="1">
    <name type="scientific">bioreactor metagenome</name>
    <dbReference type="NCBI Taxonomy" id="1076179"/>
    <lineage>
        <taxon>unclassified sequences</taxon>
        <taxon>metagenomes</taxon>
        <taxon>ecological metagenomes</taxon>
    </lineage>
</organism>
<proteinExistence type="predicted"/>
<dbReference type="NCBIfam" id="NF033564">
    <property type="entry name" value="transpos_ISAs1"/>
    <property type="match status" value="1"/>
</dbReference>
<accession>A0A645JC49</accession>
<protein>
    <recommendedName>
        <fullName evidence="2">Transposase IS4-like domain-containing protein</fullName>
    </recommendedName>
</protein>
<sequence length="89" mass="10509">MAKAIREHWAVENKLHWMLDVNFSEDDCRVKKDNAPEILSLIRRVVINMLSLDTTQPSFTKKKLSKRQKRKFANWDESIMRSILGIQPL</sequence>
<name>A0A645JC49_9ZZZZ</name>